<dbReference type="SUPFAM" id="SSF143842">
    <property type="entry name" value="YwmB-like"/>
    <property type="match status" value="1"/>
</dbReference>
<dbReference type="Proteomes" id="UP000480246">
    <property type="component" value="Unassembled WGS sequence"/>
</dbReference>
<dbReference type="InterPro" id="IPR014794">
    <property type="entry name" value="DUF1779"/>
</dbReference>
<evidence type="ECO:0000313" key="2">
    <source>
        <dbReference type="Proteomes" id="UP000480246"/>
    </source>
</evidence>
<dbReference type="Pfam" id="PF08680">
    <property type="entry name" value="DUF1779"/>
    <property type="match status" value="1"/>
</dbReference>
<dbReference type="Gene3D" id="3.30.360.40">
    <property type="entry name" value="YwmB-like"/>
    <property type="match status" value="1"/>
</dbReference>
<organism evidence="1 2">
    <name type="scientific">Gracilibacillus oryzae</name>
    <dbReference type="NCBI Taxonomy" id="1672701"/>
    <lineage>
        <taxon>Bacteria</taxon>
        <taxon>Bacillati</taxon>
        <taxon>Bacillota</taxon>
        <taxon>Bacilli</taxon>
        <taxon>Bacillales</taxon>
        <taxon>Bacillaceae</taxon>
        <taxon>Gracilibacillus</taxon>
    </lineage>
</organism>
<dbReference type="AlphaFoldDB" id="A0A7C8KW47"/>
<dbReference type="EMBL" id="WEID01000102">
    <property type="protein sequence ID" value="KAB8126697.1"/>
    <property type="molecule type" value="Genomic_DNA"/>
</dbReference>
<protein>
    <recommendedName>
        <fullName evidence="3">TATA-box binding</fullName>
    </recommendedName>
</protein>
<name>A0A7C8KW47_9BACI</name>
<dbReference type="OrthoDB" id="2962597at2"/>
<reference evidence="1 2" key="1">
    <citation type="submission" date="2019-10" db="EMBL/GenBank/DDBJ databases">
        <title>Gracilibacillus sp. nov. isolated from rice seeds.</title>
        <authorList>
            <person name="He S."/>
        </authorList>
    </citation>
    <scope>NUCLEOTIDE SEQUENCE [LARGE SCALE GENOMIC DNA]</scope>
    <source>
        <strain evidence="1 2">TD8</strain>
    </source>
</reference>
<comment type="caution">
    <text evidence="1">The sequence shown here is derived from an EMBL/GenBank/DDBJ whole genome shotgun (WGS) entry which is preliminary data.</text>
</comment>
<proteinExistence type="predicted"/>
<dbReference type="InterPro" id="IPR036209">
    <property type="entry name" value="YwmB-like_sf"/>
</dbReference>
<gene>
    <name evidence="1" type="ORF">F9U64_19350</name>
</gene>
<sequence length="232" mass="26429">MKYFLSAIILFSAIFLYNGPIFSKQEDQLNELKDMVEVTGSNGFDLENWSIIIREKRQISNIDSFISKVEGYLFIESSKEGVKKFVADGQNGNGVNEHIVIVEIGKEQYQIIYEISSPAFTKKVQNDYAEKLSRITNELFTSNAQYFTCVEAVSNDKIDIVCLIKNITKQLQMTTHSKLKDTNFTTWTGHTPEWDQVMEIDDQAINAQIAVKNTEDNQTTLIIGTPILVTEY</sequence>
<accession>A0A7C8KW47</accession>
<evidence type="ECO:0008006" key="3">
    <source>
        <dbReference type="Google" id="ProtNLM"/>
    </source>
</evidence>
<evidence type="ECO:0000313" key="1">
    <source>
        <dbReference type="EMBL" id="KAB8126697.1"/>
    </source>
</evidence>
<dbReference type="Gene3D" id="3.30.2030.10">
    <property type="entry name" value="YwmB-like"/>
    <property type="match status" value="1"/>
</dbReference>
<keyword evidence="2" id="KW-1185">Reference proteome</keyword>
<dbReference type="RefSeq" id="WP_153406525.1">
    <property type="nucleotide sequence ID" value="NZ_ML762447.1"/>
</dbReference>